<proteinExistence type="predicted"/>
<evidence type="ECO:0000259" key="1">
    <source>
        <dbReference type="PROSITE" id="PS51385"/>
    </source>
</evidence>
<dbReference type="Pfam" id="PF03853">
    <property type="entry name" value="YjeF_N"/>
    <property type="match status" value="1"/>
</dbReference>
<dbReference type="PROSITE" id="PS51385">
    <property type="entry name" value="YJEF_N"/>
    <property type="match status" value="1"/>
</dbReference>
<sequence length="144" mass="14924">MFPRLVTGPEMAAIDRRTIDDGGISALELMERAGTRVVETLQERWGGLEGMRVAVVCGKGNNGGDGLVVARLLANAGIAVDSFFGVDRAAIDGAAAHLLERLERVGGRAAPVPEGSAAIEALHRSDIVVDALLGTGLRGAPREA</sequence>
<dbReference type="SUPFAM" id="SSF64153">
    <property type="entry name" value="YjeF N-terminal domain-like"/>
    <property type="match status" value="1"/>
</dbReference>
<evidence type="ECO:0000313" key="2">
    <source>
        <dbReference type="EMBL" id="SVD23895.1"/>
    </source>
</evidence>
<accession>A0A382TQ59</accession>
<dbReference type="InterPro" id="IPR004443">
    <property type="entry name" value="YjeF_N_dom"/>
</dbReference>
<dbReference type="EMBL" id="UINC01138140">
    <property type="protein sequence ID" value="SVD23895.1"/>
    <property type="molecule type" value="Genomic_DNA"/>
</dbReference>
<dbReference type="NCBIfam" id="TIGR00197">
    <property type="entry name" value="yjeF_nterm"/>
    <property type="match status" value="1"/>
</dbReference>
<dbReference type="AlphaFoldDB" id="A0A382TQ59"/>
<feature type="non-terminal residue" evidence="2">
    <location>
        <position position="144"/>
    </location>
</feature>
<protein>
    <recommendedName>
        <fullName evidence="1">YjeF N-terminal domain-containing protein</fullName>
    </recommendedName>
</protein>
<gene>
    <name evidence="2" type="ORF">METZ01_LOCUS376749</name>
</gene>
<feature type="domain" description="YjeF N-terminal" evidence="1">
    <location>
        <begin position="11"/>
        <end position="144"/>
    </location>
</feature>
<reference evidence="2" key="1">
    <citation type="submission" date="2018-05" db="EMBL/GenBank/DDBJ databases">
        <authorList>
            <person name="Lanie J.A."/>
            <person name="Ng W.-L."/>
            <person name="Kazmierczak K.M."/>
            <person name="Andrzejewski T.M."/>
            <person name="Davidsen T.M."/>
            <person name="Wayne K.J."/>
            <person name="Tettelin H."/>
            <person name="Glass J.I."/>
            <person name="Rusch D."/>
            <person name="Podicherti R."/>
            <person name="Tsui H.-C.T."/>
            <person name="Winkler M.E."/>
        </authorList>
    </citation>
    <scope>NUCLEOTIDE SEQUENCE</scope>
</reference>
<name>A0A382TQ59_9ZZZZ</name>
<dbReference type="InterPro" id="IPR036652">
    <property type="entry name" value="YjeF_N_dom_sf"/>
</dbReference>
<organism evidence="2">
    <name type="scientific">marine metagenome</name>
    <dbReference type="NCBI Taxonomy" id="408172"/>
    <lineage>
        <taxon>unclassified sequences</taxon>
        <taxon>metagenomes</taxon>
        <taxon>ecological metagenomes</taxon>
    </lineage>
</organism>
<dbReference type="Gene3D" id="3.40.50.10260">
    <property type="entry name" value="YjeF N-terminal domain"/>
    <property type="match status" value="1"/>
</dbReference>